<dbReference type="EMBL" id="JAAIJQ010000161">
    <property type="protein sequence ID" value="NEV65153.1"/>
    <property type="molecule type" value="Genomic_DNA"/>
</dbReference>
<comment type="caution">
    <text evidence="2">The sequence shown here is derived from an EMBL/GenBank/DDBJ whole genome shotgun (WGS) entry which is preliminary data.</text>
</comment>
<dbReference type="InterPro" id="IPR012912">
    <property type="entry name" value="Plasmid_pRiA4b_Orf3-like"/>
</dbReference>
<keyword evidence="3" id="KW-1185">Reference proteome</keyword>
<evidence type="ECO:0000313" key="2">
    <source>
        <dbReference type="EMBL" id="NEV65153.1"/>
    </source>
</evidence>
<dbReference type="Proteomes" id="UP000483379">
    <property type="component" value="Unassembled WGS sequence"/>
</dbReference>
<dbReference type="RefSeq" id="WP_164456480.1">
    <property type="nucleotide sequence ID" value="NZ_JAAIJQ010000161.1"/>
</dbReference>
<dbReference type="SUPFAM" id="SSF159941">
    <property type="entry name" value="MM3350-like"/>
    <property type="match status" value="1"/>
</dbReference>
<proteinExistence type="predicted"/>
<dbReference type="Pfam" id="PF07929">
    <property type="entry name" value="PRiA4_ORF3"/>
    <property type="match status" value="1"/>
</dbReference>
<sequence>MTKNHTHEPMASAAHGLNVPDFERHPPGAILRDFEALLDLIGEQGLPLTPGHLFAMKTLETINQRLARPLELGLKRAQQKSYPHINGLYLVLRASGLGLIDTASKKPRLHLDPVVLASWCSLNAAERYFALLKAWWGRSSEEIIGERQTWGGDASMKIVTFFDRLRETGELSYETAQDADVLRYSPGLHHLALLELFGFVELRAMPPEHGKGWQAARVALTAWGRALLSDLADYMRLPWTLEAESAIPALSDVEFFDALARFERWSRPLREQIANWRKELEIPEEHFQPGRHLIKVALEKDCWRRIAVGGDIGLDTLAATILAAFDFDDTDHLYRFSYKDRFGRTLEIDHPDLAGESECVADEVKVGDLALCEGMRIGFLFDFGDAWRFELLVERIDVESASHELEILEAHGTAPAQYGGW</sequence>
<dbReference type="AlphaFoldDB" id="A0A6M0K841"/>
<name>A0A6M0K841_9GAMM</name>
<accession>A0A6M0K841</accession>
<organism evidence="2 3">
    <name type="scientific">Thiorhodococcus minor</name>
    <dbReference type="NCBI Taxonomy" id="57489"/>
    <lineage>
        <taxon>Bacteria</taxon>
        <taxon>Pseudomonadati</taxon>
        <taxon>Pseudomonadota</taxon>
        <taxon>Gammaproteobacteria</taxon>
        <taxon>Chromatiales</taxon>
        <taxon>Chromatiaceae</taxon>
        <taxon>Thiorhodococcus</taxon>
    </lineage>
</organism>
<reference evidence="2 3" key="1">
    <citation type="submission" date="2020-02" db="EMBL/GenBank/DDBJ databases">
        <title>Genome sequences of Thiorhodococcus mannitoliphagus and Thiorhodococcus minor, purple sulfur photosynthetic bacteria in the gammaproteobacterial family, Chromatiaceae.</title>
        <authorList>
            <person name="Aviles F.A."/>
            <person name="Meyer T.E."/>
            <person name="Kyndt J.A."/>
        </authorList>
    </citation>
    <scope>NUCLEOTIDE SEQUENCE [LARGE SCALE GENOMIC DNA]</scope>
    <source>
        <strain evidence="2 3">DSM 11518</strain>
    </source>
</reference>
<dbReference type="InterPro" id="IPR024047">
    <property type="entry name" value="MM3350-like_sf"/>
</dbReference>
<protein>
    <submittedName>
        <fullName evidence="2">Plasmid pRiA4b ORF-3 family protein</fullName>
    </submittedName>
</protein>
<feature type="domain" description="Plasmid pRiA4b Orf3-like" evidence="1">
    <location>
        <begin position="299"/>
        <end position="415"/>
    </location>
</feature>
<gene>
    <name evidence="2" type="ORF">G3446_25500</name>
</gene>
<evidence type="ECO:0000313" key="3">
    <source>
        <dbReference type="Proteomes" id="UP000483379"/>
    </source>
</evidence>
<dbReference type="Gene3D" id="3.10.290.30">
    <property type="entry name" value="MM3350-like"/>
    <property type="match status" value="1"/>
</dbReference>
<evidence type="ECO:0000259" key="1">
    <source>
        <dbReference type="Pfam" id="PF07929"/>
    </source>
</evidence>